<dbReference type="Proteomes" id="UP000000542">
    <property type="component" value="Chromosome 35"/>
</dbReference>
<proteinExistence type="predicted"/>
<gene>
    <name evidence="1" type="ORF">LMJF_35_4680</name>
</gene>
<protein>
    <submittedName>
        <fullName evidence="1">Uncharacterized protein</fullName>
    </submittedName>
</protein>
<dbReference type="VEuPathDB" id="TriTrypDB:LMJLV39_350055100"/>
<dbReference type="VEuPathDB" id="TriTrypDB:LmjF.35.4680"/>
<reference evidence="1 2" key="2">
    <citation type="journal article" date="2011" name="Genome Res.">
        <title>Chromosome and gene copy number variation allow major structural change between species and strains of Leishmania.</title>
        <authorList>
            <person name="Rogers M.B."/>
            <person name="Hilley J.D."/>
            <person name="Dickens N.J."/>
            <person name="Wilkes J."/>
            <person name="Bates P.A."/>
            <person name="Depledge D.P."/>
            <person name="Harris D."/>
            <person name="Her Y."/>
            <person name="Herzyk P."/>
            <person name="Imamura H."/>
            <person name="Otto T.D."/>
            <person name="Sanders M."/>
            <person name="Seeger K."/>
            <person name="Dujardin J.C."/>
            <person name="Berriman M."/>
            <person name="Smith D.F."/>
            <person name="Hertz-Fowler C."/>
            <person name="Mottram J.C."/>
        </authorList>
    </citation>
    <scope>NUCLEOTIDE SEQUENCE [LARGE SCALE GENOMIC DNA]</scope>
    <source>
        <strain evidence="2">MHOM/IL/81/Friedlin</strain>
    </source>
</reference>
<evidence type="ECO:0000313" key="2">
    <source>
        <dbReference type="Proteomes" id="UP000000542"/>
    </source>
</evidence>
<dbReference type="RefSeq" id="XP_003722865.1">
    <property type="nucleotide sequence ID" value="XM_003722817.1"/>
</dbReference>
<dbReference type="AlphaFoldDB" id="E9AFU5"/>
<dbReference type="SMR" id="E9AFU5"/>
<dbReference type="KEGG" id="lma:LMJF_35_4680"/>
<dbReference type="OMA" id="LARWHQQ"/>
<sequence length="108" mass="12601">MDAKLEARMASVWEVVSSRHAVEATDLSLIQNVTRALAAMHERVEQQHAELTRWHRQNYKLMCTMVVHVNWREEDHRQLRDELVNVRQQLGRVAVRGDVPLLRPRNGG</sequence>
<keyword evidence="2" id="KW-1185">Reference proteome</keyword>
<accession>E9AFU5</accession>
<dbReference type="VEuPathDB" id="TriTrypDB:LMJFC_350060500"/>
<dbReference type="EMBL" id="FR796431">
    <property type="protein sequence ID" value="CBZ13099.1"/>
    <property type="molecule type" value="Genomic_DNA"/>
</dbReference>
<dbReference type="GeneID" id="12980624"/>
<dbReference type="VEuPathDB" id="TriTrypDB:LMJSD75_350054400"/>
<organism evidence="1 2">
    <name type="scientific">Leishmania major</name>
    <dbReference type="NCBI Taxonomy" id="5664"/>
    <lineage>
        <taxon>Eukaryota</taxon>
        <taxon>Discoba</taxon>
        <taxon>Euglenozoa</taxon>
        <taxon>Kinetoplastea</taxon>
        <taxon>Metakinetoplastina</taxon>
        <taxon>Trypanosomatida</taxon>
        <taxon>Trypanosomatidae</taxon>
        <taxon>Leishmaniinae</taxon>
        <taxon>Leishmania</taxon>
    </lineage>
</organism>
<evidence type="ECO:0000313" key="1">
    <source>
        <dbReference type="EMBL" id="CBZ13099.1"/>
    </source>
</evidence>
<reference evidence="1 2" key="1">
    <citation type="journal article" date="2005" name="Science">
        <title>The genome of the kinetoplastid parasite, Leishmania major.</title>
        <authorList>
            <person name="Ivens A.C."/>
            <person name="Peacock C.S."/>
            <person name="Worthey E.A."/>
            <person name="Murphy L."/>
            <person name="Aggarwal G."/>
            <person name="Berriman M."/>
            <person name="Sisk E."/>
            <person name="Rajandream M.A."/>
            <person name="Adlem E."/>
            <person name="Aert R."/>
            <person name="Anupama A."/>
            <person name="Apostolou Z."/>
            <person name="Attipoe P."/>
            <person name="Bason N."/>
            <person name="Bauser C."/>
            <person name="Beck A."/>
            <person name="Beverley S.M."/>
            <person name="Bianchettin G."/>
            <person name="Borzym K."/>
            <person name="Bothe G."/>
            <person name="Bruschi C.V."/>
            <person name="Collins M."/>
            <person name="Cadag E."/>
            <person name="Ciarloni L."/>
            <person name="Clayton C."/>
            <person name="Coulson R.M."/>
            <person name="Cronin A."/>
            <person name="Cruz A.K."/>
            <person name="Davies R.M."/>
            <person name="De Gaudenzi J."/>
            <person name="Dobson D.E."/>
            <person name="Duesterhoeft A."/>
            <person name="Fazelina G."/>
            <person name="Fosker N."/>
            <person name="Frasch A.C."/>
            <person name="Fraser A."/>
            <person name="Fuchs M."/>
            <person name="Gabel C."/>
            <person name="Goble A."/>
            <person name="Goffeau A."/>
            <person name="Harris D."/>
            <person name="Hertz-Fowler C."/>
            <person name="Hilbert H."/>
            <person name="Horn D."/>
            <person name="Huang Y."/>
            <person name="Klages S."/>
            <person name="Knights A."/>
            <person name="Kube M."/>
            <person name="Larke N."/>
            <person name="Litvin L."/>
            <person name="Lord A."/>
            <person name="Louie T."/>
            <person name="Marra M."/>
            <person name="Masuy D."/>
            <person name="Matthews K."/>
            <person name="Michaeli S."/>
            <person name="Mottram J.C."/>
            <person name="Muller-Auer S."/>
            <person name="Munden H."/>
            <person name="Nelson S."/>
            <person name="Norbertczak H."/>
            <person name="Oliver K."/>
            <person name="O'neil S."/>
            <person name="Pentony M."/>
            <person name="Pohl T.M."/>
            <person name="Price C."/>
            <person name="Purnelle B."/>
            <person name="Quail M.A."/>
            <person name="Rabbinowitsch E."/>
            <person name="Reinhardt R."/>
            <person name="Rieger M."/>
            <person name="Rinta J."/>
            <person name="Robben J."/>
            <person name="Robertson L."/>
            <person name="Ruiz J.C."/>
            <person name="Rutter S."/>
            <person name="Saunders D."/>
            <person name="Schafer M."/>
            <person name="Schein J."/>
            <person name="Schwartz D.C."/>
            <person name="Seeger K."/>
            <person name="Seyler A."/>
            <person name="Sharp S."/>
            <person name="Shin H."/>
            <person name="Sivam D."/>
            <person name="Squares R."/>
            <person name="Squares S."/>
            <person name="Tosato V."/>
            <person name="Vogt C."/>
            <person name="Volckaert G."/>
            <person name="Wambutt R."/>
            <person name="Warren T."/>
            <person name="Wedler H."/>
            <person name="Woodward J."/>
            <person name="Zhou S."/>
            <person name="Zimmermann W."/>
            <person name="Smith D.F."/>
            <person name="Blackwell J.M."/>
            <person name="Stuart K.D."/>
            <person name="Barrell B."/>
            <person name="Myler P.J."/>
        </authorList>
    </citation>
    <scope>NUCLEOTIDE SEQUENCE [LARGE SCALE GENOMIC DNA]</scope>
    <source>
        <strain evidence="2">MHOM/IL/81/Friedlin</strain>
    </source>
</reference>
<dbReference type="HOGENOM" id="CLU_2202107_0_0_1"/>
<name>E9AFU5_LEIMA</name>
<dbReference type="InParanoid" id="E9AFU5"/>